<gene>
    <name evidence="2" type="ORF">TBIB3V08_LOCUS1632</name>
</gene>
<keyword evidence="1" id="KW-0812">Transmembrane</keyword>
<proteinExistence type="predicted"/>
<keyword evidence="1" id="KW-1133">Transmembrane helix</keyword>
<protein>
    <recommendedName>
        <fullName evidence="3">Gustatory receptor</fullName>
    </recommendedName>
</protein>
<dbReference type="EMBL" id="OD564582">
    <property type="protein sequence ID" value="CAD7439052.1"/>
    <property type="molecule type" value="Genomic_DNA"/>
</dbReference>
<feature type="transmembrane region" description="Helical" evidence="1">
    <location>
        <begin position="30"/>
        <end position="50"/>
    </location>
</feature>
<evidence type="ECO:0000313" key="2">
    <source>
        <dbReference type="EMBL" id="CAD7439052.1"/>
    </source>
</evidence>
<name>A0A7R9ES52_9NEOP</name>
<sequence>MIRILFLSPFISKNVDSQTHVTFEIFSTPMLYSICGYICWVFYLVFVIILNWESFGSDYSDVILNASIFFFYAPLPLIPITFWVAMPKVVTHLSLWEKFDCKYLDVTGKALVLGLHRKVMLMIVTVPLTTVLISVGYQSFTDAGLNFWYFPLNVYCITIACLQEVRWVIFFEAVTKASRVFQGHLQETLGRMTRGKQNEMLGGRVIYVNKIKSGDLTALRQCRYLWLQLSELTIHTASALFPAIALDLLVQFTGLTLTCYLLFADLDLHRFNWVAAVSLVSVAGRVALLVLVAERATRIVRPLS</sequence>
<reference evidence="2" key="1">
    <citation type="submission" date="2020-11" db="EMBL/GenBank/DDBJ databases">
        <authorList>
            <person name="Tran Van P."/>
        </authorList>
    </citation>
    <scope>NUCLEOTIDE SEQUENCE</scope>
</reference>
<organism evidence="2">
    <name type="scientific">Timema bartmani</name>
    <dbReference type="NCBI Taxonomy" id="61472"/>
    <lineage>
        <taxon>Eukaryota</taxon>
        <taxon>Metazoa</taxon>
        <taxon>Ecdysozoa</taxon>
        <taxon>Arthropoda</taxon>
        <taxon>Hexapoda</taxon>
        <taxon>Insecta</taxon>
        <taxon>Pterygota</taxon>
        <taxon>Neoptera</taxon>
        <taxon>Polyneoptera</taxon>
        <taxon>Phasmatodea</taxon>
        <taxon>Timematodea</taxon>
        <taxon>Timematoidea</taxon>
        <taxon>Timematidae</taxon>
        <taxon>Timema</taxon>
    </lineage>
</organism>
<feature type="transmembrane region" description="Helical" evidence="1">
    <location>
        <begin position="239"/>
        <end position="263"/>
    </location>
</feature>
<dbReference type="AlphaFoldDB" id="A0A7R9ES52"/>
<feature type="transmembrane region" description="Helical" evidence="1">
    <location>
        <begin position="275"/>
        <end position="293"/>
    </location>
</feature>
<keyword evidence="1" id="KW-0472">Membrane</keyword>
<evidence type="ECO:0008006" key="3">
    <source>
        <dbReference type="Google" id="ProtNLM"/>
    </source>
</evidence>
<evidence type="ECO:0000256" key="1">
    <source>
        <dbReference type="SAM" id="Phobius"/>
    </source>
</evidence>
<feature type="transmembrane region" description="Helical" evidence="1">
    <location>
        <begin position="146"/>
        <end position="169"/>
    </location>
</feature>
<feature type="transmembrane region" description="Helical" evidence="1">
    <location>
        <begin position="119"/>
        <end position="140"/>
    </location>
</feature>
<accession>A0A7R9ES52</accession>
<feature type="transmembrane region" description="Helical" evidence="1">
    <location>
        <begin position="62"/>
        <end position="85"/>
    </location>
</feature>